<reference evidence="1 2" key="1">
    <citation type="journal article" date="2006" name="Proc. Natl. Acad. Sci. U.S.A.">
        <title>Burkholderia xenovorans LB400 harbors a multi-replicon, 9.73-Mbp genome shaped for versatility.</title>
        <authorList>
            <person name="Chain P.S."/>
            <person name="Denef V.J."/>
            <person name="Konstantinidis K.T."/>
            <person name="Vergez L.M."/>
            <person name="Agullo L."/>
            <person name="Reyes V.L."/>
            <person name="Hauser L."/>
            <person name="Cordova M."/>
            <person name="Gomez L."/>
            <person name="Gonzalez M."/>
            <person name="Land M."/>
            <person name="Lao V."/>
            <person name="Larimer F."/>
            <person name="LiPuma J.J."/>
            <person name="Mahenthiralingam E."/>
            <person name="Malfatti S.A."/>
            <person name="Marx C.J."/>
            <person name="Parnell J.J."/>
            <person name="Ramette A."/>
            <person name="Richardson P."/>
            <person name="Seeger M."/>
            <person name="Smith D."/>
            <person name="Spilker T."/>
            <person name="Sul W.J."/>
            <person name="Tsoi T.V."/>
            <person name="Ulrich L.E."/>
            <person name="Zhulin I.B."/>
            <person name="Tiedje J.M."/>
        </authorList>
    </citation>
    <scope>NUCLEOTIDE SEQUENCE [LARGE SCALE GENOMIC DNA]</scope>
    <source>
        <strain evidence="1 2">LB400</strain>
    </source>
</reference>
<name>Q143P6_PARXL</name>
<dbReference type="Proteomes" id="UP000001817">
    <property type="component" value="Chromosome 1"/>
</dbReference>
<organism evidence="1 2">
    <name type="scientific">Paraburkholderia xenovorans (strain LB400)</name>
    <dbReference type="NCBI Taxonomy" id="266265"/>
    <lineage>
        <taxon>Bacteria</taxon>
        <taxon>Pseudomonadati</taxon>
        <taxon>Pseudomonadota</taxon>
        <taxon>Betaproteobacteria</taxon>
        <taxon>Burkholderiales</taxon>
        <taxon>Burkholderiaceae</taxon>
        <taxon>Paraburkholderia</taxon>
    </lineage>
</organism>
<protein>
    <submittedName>
        <fullName evidence="1">Uncharacterized protein</fullName>
    </submittedName>
</protein>
<gene>
    <name evidence="1" type="ORF">Bxe_A3545</name>
</gene>
<evidence type="ECO:0000313" key="2">
    <source>
        <dbReference type="Proteomes" id="UP000001817"/>
    </source>
</evidence>
<dbReference type="EMBL" id="CP000270">
    <property type="protein sequence ID" value="ABE29443.1"/>
    <property type="molecule type" value="Genomic_DNA"/>
</dbReference>
<proteinExistence type="predicted"/>
<keyword evidence="2" id="KW-1185">Reference proteome</keyword>
<dbReference type="AlphaFoldDB" id="Q143P6"/>
<evidence type="ECO:0000313" key="1">
    <source>
        <dbReference type="EMBL" id="ABE29443.1"/>
    </source>
</evidence>
<sequence length="83" mass="9180">MHSRPQRDKLFVDTSFVSLAICFSSSLSDSHRPRVAGNPVRSVSSTGIYSTHCSFIFFRCTKIEIAFTVNLSAGFTPSRNAFS</sequence>
<accession>Q143P6</accession>
<dbReference type="KEGG" id="bxe:Bxe_A3545"/>